<evidence type="ECO:0000256" key="15">
    <source>
        <dbReference type="RuleBase" id="RU000461"/>
    </source>
</evidence>
<comment type="cofactor">
    <cofactor evidence="1 14">
        <name>heme</name>
        <dbReference type="ChEBI" id="CHEBI:30413"/>
    </cofactor>
</comment>
<keyword evidence="8" id="KW-0256">Endoplasmic reticulum</keyword>
<evidence type="ECO:0000256" key="2">
    <source>
        <dbReference type="ARBA" id="ARBA00003690"/>
    </source>
</evidence>
<evidence type="ECO:0000256" key="11">
    <source>
        <dbReference type="ARBA" id="ARBA00023004"/>
    </source>
</evidence>
<dbReference type="FunFam" id="1.10.630.10:FF:000042">
    <property type="entry name" value="Cytochrome P450"/>
    <property type="match status" value="1"/>
</dbReference>
<dbReference type="Pfam" id="PF00067">
    <property type="entry name" value="p450"/>
    <property type="match status" value="1"/>
</dbReference>
<evidence type="ECO:0000256" key="8">
    <source>
        <dbReference type="ARBA" id="ARBA00022824"/>
    </source>
</evidence>
<evidence type="ECO:0000256" key="1">
    <source>
        <dbReference type="ARBA" id="ARBA00001971"/>
    </source>
</evidence>
<evidence type="ECO:0000256" key="3">
    <source>
        <dbReference type="ARBA" id="ARBA00004174"/>
    </source>
</evidence>
<evidence type="ECO:0000256" key="14">
    <source>
        <dbReference type="PIRSR" id="PIRSR602403-1"/>
    </source>
</evidence>
<dbReference type="InterPro" id="IPR017972">
    <property type="entry name" value="Cyt_P450_CS"/>
</dbReference>
<dbReference type="GO" id="GO:0005506">
    <property type="term" value="F:iron ion binding"/>
    <property type="evidence" value="ECO:0007669"/>
    <property type="project" value="InterPro"/>
</dbReference>
<organism evidence="17">
    <name type="scientific">Xenopsylla cheopis</name>
    <name type="common">Oriental rat flea</name>
    <name type="synonym">Pulex cheopis</name>
    <dbReference type="NCBI Taxonomy" id="163159"/>
    <lineage>
        <taxon>Eukaryota</taxon>
        <taxon>Metazoa</taxon>
        <taxon>Ecdysozoa</taxon>
        <taxon>Arthropoda</taxon>
        <taxon>Hexapoda</taxon>
        <taxon>Insecta</taxon>
        <taxon>Pterygota</taxon>
        <taxon>Neoptera</taxon>
        <taxon>Endopterygota</taxon>
        <taxon>Siphonaptera</taxon>
        <taxon>Pulicidae</taxon>
        <taxon>Xenopsyllinae</taxon>
        <taxon>Xenopsylla</taxon>
    </lineage>
</organism>
<evidence type="ECO:0000256" key="16">
    <source>
        <dbReference type="SAM" id="Phobius"/>
    </source>
</evidence>
<protein>
    <submittedName>
        <fullName evidence="17">Putative cytochrome</fullName>
    </submittedName>
</protein>
<keyword evidence="6 14" id="KW-0349">Heme</keyword>
<reference evidence="17" key="1">
    <citation type="submission" date="2020-03" db="EMBL/GenBank/DDBJ databases">
        <title>Transcriptomic Profiling of the Digestive Tract of the Rat Flea, Xenopsylla cheopis, Following Blood Feeding and Infection with Yersinia pestis.</title>
        <authorList>
            <person name="Bland D.M."/>
            <person name="Martens C.A."/>
            <person name="Virtaneva K."/>
            <person name="Kanakabandi K."/>
            <person name="Long D."/>
            <person name="Rosenke R."/>
            <person name="Saturday G.A."/>
            <person name="Hoyt F.H."/>
            <person name="Bruno D.P."/>
            <person name="Ribeiro J.M.C."/>
            <person name="Hinnebusch J."/>
        </authorList>
    </citation>
    <scope>NUCLEOTIDE SEQUENCE</scope>
</reference>
<dbReference type="InterPro" id="IPR002403">
    <property type="entry name" value="Cyt_P450_E_grp-IV"/>
</dbReference>
<keyword evidence="13 16" id="KW-0472">Membrane</keyword>
<evidence type="ECO:0000256" key="6">
    <source>
        <dbReference type="ARBA" id="ARBA00022617"/>
    </source>
</evidence>
<dbReference type="Gene3D" id="1.10.630.10">
    <property type="entry name" value="Cytochrome P450"/>
    <property type="match status" value="1"/>
</dbReference>
<keyword evidence="10 15" id="KW-0560">Oxidoreductase</keyword>
<evidence type="ECO:0000256" key="7">
    <source>
        <dbReference type="ARBA" id="ARBA00022723"/>
    </source>
</evidence>
<keyword evidence="12 15" id="KW-0503">Monooxygenase</keyword>
<comment type="subcellular location">
    <subcellularLocation>
        <location evidence="4">Endoplasmic reticulum membrane</location>
        <topology evidence="4">Peripheral membrane protein</topology>
    </subcellularLocation>
    <subcellularLocation>
        <location evidence="3">Microsome membrane</location>
        <topology evidence="3">Peripheral membrane protein</topology>
    </subcellularLocation>
</comment>
<dbReference type="AlphaFoldDB" id="A0A6M2E1Z5"/>
<evidence type="ECO:0000256" key="10">
    <source>
        <dbReference type="ARBA" id="ARBA00023002"/>
    </source>
</evidence>
<feature type="binding site" description="axial binding residue" evidence="14">
    <location>
        <position position="464"/>
    </location>
    <ligand>
        <name>heme</name>
        <dbReference type="ChEBI" id="CHEBI:30413"/>
    </ligand>
    <ligandPart>
        <name>Fe</name>
        <dbReference type="ChEBI" id="CHEBI:18248"/>
    </ligandPart>
</feature>
<dbReference type="GO" id="GO:0005789">
    <property type="term" value="C:endoplasmic reticulum membrane"/>
    <property type="evidence" value="ECO:0007669"/>
    <property type="project" value="UniProtKB-SubCell"/>
</dbReference>
<keyword evidence="9" id="KW-0492">Microsome</keyword>
<keyword evidence="7 14" id="KW-0479">Metal-binding</keyword>
<feature type="transmembrane region" description="Helical" evidence="16">
    <location>
        <begin position="6"/>
        <end position="29"/>
    </location>
</feature>
<evidence type="ECO:0000256" key="9">
    <source>
        <dbReference type="ARBA" id="ARBA00022848"/>
    </source>
</evidence>
<comment type="similarity">
    <text evidence="5 15">Belongs to the cytochrome P450 family.</text>
</comment>
<comment type="function">
    <text evidence="2">May be involved in the metabolism of insect hormones and in the breakdown of synthetic insecticides.</text>
</comment>
<dbReference type="EMBL" id="GIIL01007171">
    <property type="protein sequence ID" value="NOV50897.1"/>
    <property type="molecule type" value="Transcribed_RNA"/>
</dbReference>
<dbReference type="PROSITE" id="PS00086">
    <property type="entry name" value="CYTOCHROME_P450"/>
    <property type="match status" value="1"/>
</dbReference>
<evidence type="ECO:0000256" key="5">
    <source>
        <dbReference type="ARBA" id="ARBA00010617"/>
    </source>
</evidence>
<dbReference type="GO" id="GO:0020037">
    <property type="term" value="F:heme binding"/>
    <property type="evidence" value="ECO:0007669"/>
    <property type="project" value="InterPro"/>
</dbReference>
<evidence type="ECO:0000256" key="12">
    <source>
        <dbReference type="ARBA" id="ARBA00023033"/>
    </source>
</evidence>
<dbReference type="InterPro" id="IPR036396">
    <property type="entry name" value="Cyt_P450_sf"/>
</dbReference>
<proteinExistence type="inferred from homology"/>
<keyword evidence="16" id="KW-1133">Transmembrane helix</keyword>
<dbReference type="PANTHER" id="PTHR24292">
    <property type="entry name" value="CYTOCHROME P450"/>
    <property type="match status" value="1"/>
</dbReference>
<dbReference type="PRINTS" id="PR00465">
    <property type="entry name" value="EP450IV"/>
</dbReference>
<dbReference type="InterPro" id="IPR050476">
    <property type="entry name" value="Insect_CytP450_Detox"/>
</dbReference>
<dbReference type="SUPFAM" id="SSF48264">
    <property type="entry name" value="Cytochrome P450"/>
    <property type="match status" value="1"/>
</dbReference>
<dbReference type="GO" id="GO:0004497">
    <property type="term" value="F:monooxygenase activity"/>
    <property type="evidence" value="ECO:0007669"/>
    <property type="project" value="UniProtKB-KW"/>
</dbReference>
<dbReference type="CDD" id="cd11056">
    <property type="entry name" value="CYP6-like"/>
    <property type="match status" value="1"/>
</dbReference>
<evidence type="ECO:0000256" key="4">
    <source>
        <dbReference type="ARBA" id="ARBA00004406"/>
    </source>
</evidence>
<evidence type="ECO:0000256" key="13">
    <source>
        <dbReference type="ARBA" id="ARBA00023136"/>
    </source>
</evidence>
<dbReference type="InterPro" id="IPR001128">
    <property type="entry name" value="Cyt_P450"/>
</dbReference>
<accession>A0A6M2E1Z5</accession>
<keyword evidence="11 14" id="KW-0408">Iron</keyword>
<name>A0A6M2E1Z5_XENCH</name>
<evidence type="ECO:0000313" key="17">
    <source>
        <dbReference type="EMBL" id="NOV50897.1"/>
    </source>
</evidence>
<dbReference type="GO" id="GO:0016705">
    <property type="term" value="F:oxidoreductase activity, acting on paired donors, with incorporation or reduction of molecular oxygen"/>
    <property type="evidence" value="ECO:0007669"/>
    <property type="project" value="InterPro"/>
</dbReference>
<sequence>MDDFLLPFPVVRDIAIITILFGIALYVYTTRGFDFFRKRGIKHLPTYPLVGNIGSYLTGHSNFMECIINAYNAFPDQKVVGFYNFTVPSLIIRDPDLGSQVLFRDCHHFSEHIFNVDETVDPLFGKTLFALKGDKWRAMRTTLCPAFTTSKLRGFFPLLEKCCSDMINYIEENSNFGRLLIETDEFYSRFNYNVSATVALGTEKNTFKKDDEEFYQMAQNATNFIGVQGMKFTIMATFPRLSKFLRIKVVDEVLTKYFRTLIYDTISTREMTGTTRYDMMQLLIQAKKGTLNDDDLGVAAARNKDLTDDDITSQALIFLITGVITSTSTMGFGTYEIANNKDIQNKLIAEIDDVRKNSNGHITYEAIDKMEYLGQVISEILRKWPPGMIARNCVKPYTITDNKNRITHQCQPGDVIYVPTIAIQNDSFYFPDPKTFDPDRFSESRKSEIKPNTYIPFGIGPRKCIGIEFSIILAKLVMFHLLSKYTLEVSPKTLQPIELASGFMPQAKGGLWINLQRRD</sequence>
<keyword evidence="16" id="KW-0812">Transmembrane</keyword>
<dbReference type="PANTHER" id="PTHR24292:SF54">
    <property type="entry name" value="CYP9F3-RELATED"/>
    <property type="match status" value="1"/>
</dbReference>